<dbReference type="Proteomes" id="UP000245080">
    <property type="component" value="Unassembled WGS sequence"/>
</dbReference>
<dbReference type="PANTHER" id="PTHR42930">
    <property type="entry name" value="PHOSPHATE-SPECIFIC TRANSPORT SYSTEM ACCESSORY PROTEIN PHOU"/>
    <property type="match status" value="1"/>
</dbReference>
<protein>
    <recommendedName>
        <fullName evidence="7">Phosphate-specific transport system accessory protein PhoU</fullName>
    </recommendedName>
</protein>
<keyword evidence="6 7" id="KW-0592">Phosphate transport</keyword>
<comment type="function">
    <text evidence="7">Plays a role in the regulation of phosphate uptake.</text>
</comment>
<evidence type="ECO:0000256" key="4">
    <source>
        <dbReference type="ARBA" id="ARBA00022448"/>
    </source>
</evidence>
<dbReference type="InterPro" id="IPR038078">
    <property type="entry name" value="PhoU-like_sf"/>
</dbReference>
<dbReference type="GO" id="GO:0030643">
    <property type="term" value="P:intracellular phosphate ion homeostasis"/>
    <property type="evidence" value="ECO:0007669"/>
    <property type="project" value="InterPro"/>
</dbReference>
<keyword evidence="5 7" id="KW-0963">Cytoplasm</keyword>
<proteinExistence type="inferred from homology"/>
<gene>
    <name evidence="9" type="primary">phoU</name>
    <name evidence="9" type="ORF">DCM90_08215</name>
</gene>
<dbReference type="InterPro" id="IPR026022">
    <property type="entry name" value="PhoU_dom"/>
</dbReference>
<dbReference type="SUPFAM" id="SSF109755">
    <property type="entry name" value="PhoU-like"/>
    <property type="match status" value="1"/>
</dbReference>
<dbReference type="PIRSF" id="PIRSF003107">
    <property type="entry name" value="PhoU"/>
    <property type="match status" value="1"/>
</dbReference>
<feature type="domain" description="PhoU" evidence="8">
    <location>
        <begin position="17"/>
        <end position="103"/>
    </location>
</feature>
<evidence type="ECO:0000259" key="8">
    <source>
        <dbReference type="Pfam" id="PF01895"/>
    </source>
</evidence>
<comment type="subunit">
    <text evidence="3 7">Homodimer.</text>
</comment>
<keyword evidence="10" id="KW-1185">Reference proteome</keyword>
<dbReference type="Pfam" id="PF01895">
    <property type="entry name" value="PhoU"/>
    <property type="match status" value="2"/>
</dbReference>
<dbReference type="OrthoDB" id="9814256at2"/>
<evidence type="ECO:0000313" key="9">
    <source>
        <dbReference type="EMBL" id="PWF99427.1"/>
    </source>
</evidence>
<dbReference type="GO" id="GO:0005737">
    <property type="term" value="C:cytoplasm"/>
    <property type="evidence" value="ECO:0007669"/>
    <property type="project" value="UniProtKB-SubCell"/>
</dbReference>
<dbReference type="GO" id="GO:0006817">
    <property type="term" value="P:phosphate ion transport"/>
    <property type="evidence" value="ECO:0007669"/>
    <property type="project" value="UniProtKB-KW"/>
</dbReference>
<evidence type="ECO:0000313" key="10">
    <source>
        <dbReference type="Proteomes" id="UP000245080"/>
    </source>
</evidence>
<evidence type="ECO:0000256" key="3">
    <source>
        <dbReference type="ARBA" id="ARBA00011738"/>
    </source>
</evidence>
<name>A0A2V1MY29_9LACO</name>
<feature type="domain" description="PhoU" evidence="8">
    <location>
        <begin position="120"/>
        <end position="205"/>
    </location>
</feature>
<evidence type="ECO:0000256" key="1">
    <source>
        <dbReference type="ARBA" id="ARBA00004496"/>
    </source>
</evidence>
<keyword evidence="4 7" id="KW-0813">Transport</keyword>
<evidence type="ECO:0000256" key="7">
    <source>
        <dbReference type="PIRNR" id="PIRNR003107"/>
    </source>
</evidence>
<dbReference type="InterPro" id="IPR028366">
    <property type="entry name" value="PhoU"/>
</dbReference>
<dbReference type="AlphaFoldDB" id="A0A2V1MY29"/>
<dbReference type="PANTHER" id="PTHR42930:SF3">
    <property type="entry name" value="PHOSPHATE-SPECIFIC TRANSPORT SYSTEM ACCESSORY PROTEIN PHOU"/>
    <property type="match status" value="1"/>
</dbReference>
<dbReference type="GO" id="GO:0045936">
    <property type="term" value="P:negative regulation of phosphate metabolic process"/>
    <property type="evidence" value="ECO:0007669"/>
    <property type="project" value="InterPro"/>
</dbReference>
<dbReference type="FunFam" id="1.20.58.220:FF:000004">
    <property type="entry name" value="Phosphate-specific transport system accessory protein PhoU"/>
    <property type="match status" value="1"/>
</dbReference>
<accession>A0A2V1MY29</accession>
<sequence length="217" mass="24781">MRRLFDDELEELDSDFTEMGLLVADRISAAVTAFTDRDTQLADRVINHDHEVNEREIALEQKSFEMIALYQPVTTDLREIVTILKAVSDLERAADHARNIAHAALKVTDKERIPELEALINQMGTKTTQMIRDVLTAYTSVDEDRAKQIAQIGQELDELNHDARNLSYEHMKSDPEFKTAASIYVNVAQDLDRIGDYVTNVCEWIIYLKSGRIVELD</sequence>
<reference evidence="9 10" key="1">
    <citation type="journal article" date="2018" name="Int. J. Syst. Evol. Microbiol.">
        <title>Lactobacillus bambusae sp. nov., isolated from a traditional fermented Ma-bamboo shoots of Taiwan.</title>
        <authorList>
            <person name="Wang L.-T."/>
        </authorList>
    </citation>
    <scope>NUCLEOTIDE SEQUENCE [LARGE SCALE GENOMIC DNA]</scope>
    <source>
        <strain evidence="9 10">BS-W1</strain>
    </source>
</reference>
<comment type="caution">
    <text evidence="9">The sequence shown here is derived from an EMBL/GenBank/DDBJ whole genome shotgun (WGS) entry which is preliminary data.</text>
</comment>
<dbReference type="Gene3D" id="1.20.58.220">
    <property type="entry name" value="Phosphate transport system protein phou homolog 2, domain 2"/>
    <property type="match status" value="1"/>
</dbReference>
<dbReference type="EMBL" id="QCXQ01000006">
    <property type="protein sequence ID" value="PWF99427.1"/>
    <property type="molecule type" value="Genomic_DNA"/>
</dbReference>
<comment type="subcellular location">
    <subcellularLocation>
        <location evidence="1 7">Cytoplasm</location>
    </subcellularLocation>
</comment>
<evidence type="ECO:0000256" key="6">
    <source>
        <dbReference type="ARBA" id="ARBA00022592"/>
    </source>
</evidence>
<organism evidence="9 10">
    <name type="scientific">Levilactobacillus bambusae</name>
    <dbReference type="NCBI Taxonomy" id="2024736"/>
    <lineage>
        <taxon>Bacteria</taxon>
        <taxon>Bacillati</taxon>
        <taxon>Bacillota</taxon>
        <taxon>Bacilli</taxon>
        <taxon>Lactobacillales</taxon>
        <taxon>Lactobacillaceae</taxon>
        <taxon>Levilactobacillus</taxon>
    </lineage>
</organism>
<evidence type="ECO:0000256" key="2">
    <source>
        <dbReference type="ARBA" id="ARBA00008107"/>
    </source>
</evidence>
<dbReference type="NCBIfam" id="TIGR02135">
    <property type="entry name" value="phoU_full"/>
    <property type="match status" value="1"/>
</dbReference>
<comment type="similarity">
    <text evidence="2 7">Belongs to the PhoU family.</text>
</comment>
<evidence type="ECO:0000256" key="5">
    <source>
        <dbReference type="ARBA" id="ARBA00022490"/>
    </source>
</evidence>
<dbReference type="RefSeq" id="WP_109250885.1">
    <property type="nucleotide sequence ID" value="NZ_QCXQ01000006.1"/>
</dbReference>